<organism evidence="4 5">
    <name type="scientific">Candidatus Aphodenecus pullistercoris</name>
    <dbReference type="NCBI Taxonomy" id="2840669"/>
    <lineage>
        <taxon>Bacteria</taxon>
        <taxon>Pseudomonadati</taxon>
        <taxon>Spirochaetota</taxon>
        <taxon>Spirochaetia</taxon>
        <taxon>Spirochaetales</taxon>
        <taxon>Candidatus Aphodenecus</taxon>
    </lineage>
</organism>
<dbReference type="PANTHER" id="PTHR42794:SF2">
    <property type="entry name" value="ABC TRANSPORTER ATP-BINDING PROTEIN"/>
    <property type="match status" value="1"/>
</dbReference>
<evidence type="ECO:0000256" key="1">
    <source>
        <dbReference type="ARBA" id="ARBA00022741"/>
    </source>
</evidence>
<keyword evidence="2 4" id="KW-0067">ATP-binding</keyword>
<evidence type="ECO:0000313" key="4">
    <source>
        <dbReference type="EMBL" id="MBO8443774.1"/>
    </source>
</evidence>
<keyword evidence="1" id="KW-0547">Nucleotide-binding</keyword>
<dbReference type="EMBL" id="JADIMU010000057">
    <property type="protein sequence ID" value="MBO8443774.1"/>
    <property type="molecule type" value="Genomic_DNA"/>
</dbReference>
<proteinExistence type="predicted"/>
<evidence type="ECO:0000313" key="5">
    <source>
        <dbReference type="Proteomes" id="UP000823633"/>
    </source>
</evidence>
<dbReference type="Gene3D" id="3.40.50.300">
    <property type="entry name" value="P-loop containing nucleotide triphosphate hydrolases"/>
    <property type="match status" value="1"/>
</dbReference>
<dbReference type="InterPro" id="IPR027417">
    <property type="entry name" value="P-loop_NTPase"/>
</dbReference>
<feature type="domain" description="ABC transporter" evidence="3">
    <location>
        <begin position="2"/>
        <end position="217"/>
    </location>
</feature>
<protein>
    <submittedName>
        <fullName evidence="4">ATP-binding cassette domain-containing protein</fullName>
    </submittedName>
</protein>
<dbReference type="Proteomes" id="UP000823633">
    <property type="component" value="Unassembled WGS sequence"/>
</dbReference>
<dbReference type="Pfam" id="PF00005">
    <property type="entry name" value="ABC_tran"/>
    <property type="match status" value="1"/>
</dbReference>
<dbReference type="GO" id="GO:0016887">
    <property type="term" value="F:ATP hydrolysis activity"/>
    <property type="evidence" value="ECO:0007669"/>
    <property type="project" value="InterPro"/>
</dbReference>
<sequence length="243" mass="26767">MLEVDRLCVDVGGRRLLDEVSFRLEEGRIYALIGANGSGKTSLIRALTSYYPRYGGSIRFDGKELRDCRRKERESLHALLPQVLPQLDSTLDTMLSGGSPILGQLGLEKLALRRISSLSGGERELSFLAMMLSREARLYCLDEAEANLDARCRRLVENAMRSLMAEGKMVLASFHDLDRAMRLSDGLLVMDAGRLVFAGDGASFASSGLAERLFGLSRRRFTSAEGELVELFVEVAGEDPGEV</sequence>
<dbReference type="InterPro" id="IPR003439">
    <property type="entry name" value="ABC_transporter-like_ATP-bd"/>
</dbReference>
<dbReference type="AlphaFoldDB" id="A0A9D9HAB7"/>
<reference evidence="4" key="2">
    <citation type="journal article" date="2021" name="PeerJ">
        <title>Extensive microbial diversity within the chicken gut microbiome revealed by metagenomics and culture.</title>
        <authorList>
            <person name="Gilroy R."/>
            <person name="Ravi A."/>
            <person name="Getino M."/>
            <person name="Pursley I."/>
            <person name="Horton D.L."/>
            <person name="Alikhan N.F."/>
            <person name="Baker D."/>
            <person name="Gharbi K."/>
            <person name="Hall N."/>
            <person name="Watson M."/>
            <person name="Adriaenssens E.M."/>
            <person name="Foster-Nyarko E."/>
            <person name="Jarju S."/>
            <person name="Secka A."/>
            <person name="Antonio M."/>
            <person name="Oren A."/>
            <person name="Chaudhuri R.R."/>
            <person name="La Ragione R."/>
            <person name="Hildebrand F."/>
            <person name="Pallen M.J."/>
        </authorList>
    </citation>
    <scope>NUCLEOTIDE SEQUENCE</scope>
    <source>
        <strain evidence="4">11167</strain>
    </source>
</reference>
<evidence type="ECO:0000256" key="2">
    <source>
        <dbReference type="ARBA" id="ARBA00022840"/>
    </source>
</evidence>
<dbReference type="InterPro" id="IPR003593">
    <property type="entry name" value="AAA+_ATPase"/>
</dbReference>
<dbReference type="PROSITE" id="PS50893">
    <property type="entry name" value="ABC_TRANSPORTER_2"/>
    <property type="match status" value="1"/>
</dbReference>
<dbReference type="SMART" id="SM00382">
    <property type="entry name" value="AAA"/>
    <property type="match status" value="1"/>
</dbReference>
<name>A0A9D9HAB7_9SPIR</name>
<reference evidence="4" key="1">
    <citation type="submission" date="2020-10" db="EMBL/GenBank/DDBJ databases">
        <authorList>
            <person name="Gilroy R."/>
        </authorList>
    </citation>
    <scope>NUCLEOTIDE SEQUENCE</scope>
    <source>
        <strain evidence="4">11167</strain>
    </source>
</reference>
<dbReference type="PANTHER" id="PTHR42794">
    <property type="entry name" value="HEMIN IMPORT ATP-BINDING PROTEIN HMUV"/>
    <property type="match status" value="1"/>
</dbReference>
<comment type="caution">
    <text evidence="4">The sequence shown here is derived from an EMBL/GenBank/DDBJ whole genome shotgun (WGS) entry which is preliminary data.</text>
</comment>
<accession>A0A9D9HAB7</accession>
<evidence type="ECO:0000259" key="3">
    <source>
        <dbReference type="PROSITE" id="PS50893"/>
    </source>
</evidence>
<dbReference type="GO" id="GO:0005524">
    <property type="term" value="F:ATP binding"/>
    <property type="evidence" value="ECO:0007669"/>
    <property type="project" value="UniProtKB-KW"/>
</dbReference>
<dbReference type="SUPFAM" id="SSF52540">
    <property type="entry name" value="P-loop containing nucleoside triphosphate hydrolases"/>
    <property type="match status" value="1"/>
</dbReference>
<gene>
    <name evidence="4" type="ORF">IAC42_08500</name>
</gene>